<dbReference type="Gene3D" id="1.10.260.40">
    <property type="entry name" value="lambda repressor-like DNA-binding domains"/>
    <property type="match status" value="1"/>
</dbReference>
<sequence>MNKIRHYRNAVRATQKDLGEAIGVGQSTIDRYESGERNLNVSTAWKIVKALNGLNANCTFSDVFPEPHS</sequence>
<gene>
    <name evidence="2" type="ORF">I3X05_10415</name>
</gene>
<evidence type="ECO:0000259" key="1">
    <source>
        <dbReference type="PROSITE" id="PS50943"/>
    </source>
</evidence>
<dbReference type="RefSeq" id="WP_082069784.1">
    <property type="nucleotide sequence ID" value="NZ_CP065217.1"/>
</dbReference>
<dbReference type="CDD" id="cd00093">
    <property type="entry name" value="HTH_XRE"/>
    <property type="match status" value="1"/>
</dbReference>
<name>A0AAJ4LT03_9VIBR</name>
<dbReference type="PROSITE" id="PS50943">
    <property type="entry name" value="HTH_CROC1"/>
    <property type="match status" value="1"/>
</dbReference>
<dbReference type="Proteomes" id="UP000594435">
    <property type="component" value="Chromosome 1"/>
</dbReference>
<dbReference type="SUPFAM" id="SSF47413">
    <property type="entry name" value="lambda repressor-like DNA-binding domains"/>
    <property type="match status" value="1"/>
</dbReference>
<proteinExistence type="predicted"/>
<dbReference type="AlphaFoldDB" id="A0AAJ4LT03"/>
<dbReference type="InterPro" id="IPR001387">
    <property type="entry name" value="Cro/C1-type_HTH"/>
</dbReference>
<evidence type="ECO:0000313" key="2">
    <source>
        <dbReference type="EMBL" id="QPL52432.1"/>
    </source>
</evidence>
<dbReference type="InterPro" id="IPR010982">
    <property type="entry name" value="Lambda_DNA-bd_dom_sf"/>
</dbReference>
<dbReference type="EMBL" id="CP065217">
    <property type="protein sequence ID" value="QPL52432.1"/>
    <property type="molecule type" value="Genomic_DNA"/>
</dbReference>
<dbReference type="SMART" id="SM00530">
    <property type="entry name" value="HTH_XRE"/>
    <property type="match status" value="1"/>
</dbReference>
<evidence type="ECO:0000313" key="3">
    <source>
        <dbReference type="Proteomes" id="UP000594435"/>
    </source>
</evidence>
<organism evidence="2 3">
    <name type="scientific">Vibrio navarrensis</name>
    <dbReference type="NCBI Taxonomy" id="29495"/>
    <lineage>
        <taxon>Bacteria</taxon>
        <taxon>Pseudomonadati</taxon>
        <taxon>Pseudomonadota</taxon>
        <taxon>Gammaproteobacteria</taxon>
        <taxon>Vibrionales</taxon>
        <taxon>Vibrionaceae</taxon>
        <taxon>Vibrio</taxon>
    </lineage>
</organism>
<reference evidence="2 3" key="1">
    <citation type="submission" date="2020-11" db="EMBL/GenBank/DDBJ databases">
        <title>Complete and Circularized Genome Assembly of a human isolate of Vibrio navarrensis biotype pommerensis with MiSeq and MinION Sequence Data.</title>
        <authorList>
            <person name="Schwartz K."/>
            <person name="Borowiak M."/>
            <person name="Deneke C."/>
            <person name="Balau V."/>
            <person name="Metelmann C."/>
            <person name="Strauch E."/>
        </authorList>
    </citation>
    <scope>NUCLEOTIDE SEQUENCE [LARGE SCALE GENOMIC DNA]</scope>
    <source>
        <strain evidence="2 3">20-VB00237</strain>
    </source>
</reference>
<protein>
    <submittedName>
        <fullName evidence="2">Helix-turn-helix transcriptional regulator</fullName>
    </submittedName>
</protein>
<dbReference type="Pfam" id="PF01381">
    <property type="entry name" value="HTH_3"/>
    <property type="match status" value="1"/>
</dbReference>
<feature type="domain" description="HTH cro/C1-type" evidence="1">
    <location>
        <begin position="4"/>
        <end position="57"/>
    </location>
</feature>
<accession>A0AAJ4LT03</accession>
<dbReference type="GO" id="GO:0003677">
    <property type="term" value="F:DNA binding"/>
    <property type="evidence" value="ECO:0007669"/>
    <property type="project" value="InterPro"/>
</dbReference>